<dbReference type="InterPro" id="IPR000477">
    <property type="entry name" value="RT_dom"/>
</dbReference>
<gene>
    <name evidence="3" type="ORF">OSB04_un001169</name>
</gene>
<reference evidence="3" key="1">
    <citation type="submission" date="2023-03" db="EMBL/GenBank/DDBJ databases">
        <title>Chromosome-scale reference genome and RAD-based genetic map of yellow starthistle (Centaurea solstitialis) reveal putative structural variation and QTLs associated with invader traits.</title>
        <authorList>
            <person name="Reatini B."/>
            <person name="Cang F.A."/>
            <person name="Jiang Q."/>
            <person name="Mckibben M.T.W."/>
            <person name="Barker M.S."/>
            <person name="Rieseberg L.H."/>
            <person name="Dlugosch K.M."/>
        </authorList>
    </citation>
    <scope>NUCLEOTIDE SEQUENCE</scope>
    <source>
        <strain evidence="3">CAN-66</strain>
        <tissue evidence="3">Leaf</tissue>
    </source>
</reference>
<evidence type="ECO:0000256" key="1">
    <source>
        <dbReference type="SAM" id="MobiDB-lite"/>
    </source>
</evidence>
<dbReference type="InterPro" id="IPR026960">
    <property type="entry name" value="RVT-Znf"/>
</dbReference>
<feature type="region of interest" description="Disordered" evidence="1">
    <location>
        <begin position="319"/>
        <end position="382"/>
    </location>
</feature>
<feature type="compositionally biased region" description="Polar residues" evidence="1">
    <location>
        <begin position="371"/>
        <end position="382"/>
    </location>
</feature>
<dbReference type="PROSITE" id="PS50878">
    <property type="entry name" value="RT_POL"/>
    <property type="match status" value="1"/>
</dbReference>
<keyword evidence="4" id="KW-1185">Reference proteome</keyword>
<dbReference type="InterPro" id="IPR036691">
    <property type="entry name" value="Endo/exonu/phosph_ase_sf"/>
</dbReference>
<sequence>MESDCVDSMDVEVSVEERRFAEGFPSLAENPPRVSVFQRLSDHGPSKRLQFSDVEKRNFASVVGDSKSTSLQFFPPQSKSDARVTIPIELAKLAAKRYHTTLVGIFLGSRVPFWLVQQSVKRAWGKFGFSELMMNSNGVYFLKFNDEGGCNQVISHGPLFIRDAPFFVSTWDPSKGLTKPVHSTCPLWIKLHNIPLAAFNLEGIGRIASTIGVPKQMDAATASMCDRAWGRPGFAKVLVEAWAIGELKREIEVVIPSLSGDGETMVKVKVEYLWEPIQCEHCMVFGHKKAACVKAVTKAEPKMKEVDADGFTKVPTKHWVPKAKPLDGASSSGTRKEDLVDKSIPSSVPDENLDATMVQENDVQQDERGPETSSPVRNQVVNIDSQEVLHDSEESLGEGLHGKPSIEQPIVDTVINLLQPPPAPSKPPIKGILKNTNRFSVLADEERRKKEISGKLGNSTKGSEDTSLGSGKLGKSTKGSEDTLLGSRMQGASAQTHVKADNLVSICEYVFGSWKWVSNSSVSDLGTRILIAWDEDTVDVMVLDTHAQFIHCFVKLRGQASFFITIVYGANGVIDRKQLWSGLRKAKVIMGTKPWVIMGDFNSMLFPHDGFGGCSRRNLSMDDFGACVEDVEVVDLNYTGIQYTWIQKPKGGDGLHRKLDRIMGNVEFMASFEGSRASFNPAGISDHAIGLLHIAAIKRNKVKGFKFDNFIADHDEFLHTVSIEWGKPVFGSFMHKLLTHLKRLKQPLRRLRGRFGDISRKVSVLKNELDAIQLACDLDPSNPELLQDLAHLLVAYEQALLDENTFLKQRAKVKWLNDGDANTKFFHNVVKERRGRNTIRSIADSNGSFVYDDAVGDVLFHHFRIFLGMRDMQVSPEMPLDLFVNRLSLAESLHMIRPITDDDIKWAVFNIGNDKAPGSDGFSARFFKKAWHVVGNDVLLAIHNFFYTGRLTKEINHTLLCLIPKVPNASSISDFRPISCCTVLYKIISKIISERLKPYLSSLISPTQSAFIPGRRISDNILLAHELVAGYQTNKGQPRCVFKIDLRKAYDTVDWGFLACMLEGFGFHPVFRHWIDEMLRTSSFSISINGDTHGFFKGARGLRQGDPISPYLFTIVMEGFSMILKQCIVEAESFTYHQHCQDLSITHLCFADDLFVFTGGDLESVEVLKRALDLFRIRSGLEPNLAKSDVFFCNVLPENKDVILQTLPLHAGTFPIRYLGVPLSPTCLRVGDFNPLMDRVKQRIHNWKSKFLSFGGRKQLITSVLQSMQLYWMSVFALPSSVIHDLEKLFRDFLWAQGEQSRGKCKVAWETVCKPINCGGLGFKRLALSNRTLLTKHIWDILTHRKTLWVDWIWNHRIMHGSFWSIVPRQNWSWSFRKLLGIRSSIRNFFVYKVGDGTSINAWEDIWFSNGPLSSLISFRRFHASGFSLDSVVVDVISHCDGAWPQIWMESNTDAFSDPMPVLDVNSRGSLSWRGPDLIGTSFTVQQAWRSLDGPHIIIPWTKYVWFKGNIPKHSFCLWSACYIRLPTQDRILAWKEVPPDFVCSLCGVEQDSHDHLFFRCPYAIDVWRKVKNEVGLHGFHESWNLILQDLVSGQGPGRLIQKLALAASVYFIWMERNNRLFKGMKRPSIQVFKEIRKVILDRMAWRHTLLRRLS</sequence>
<feature type="compositionally biased region" description="Low complexity" evidence="1">
    <location>
        <begin position="466"/>
        <end position="477"/>
    </location>
</feature>
<dbReference type="PANTHER" id="PTHR33116">
    <property type="entry name" value="REVERSE TRANSCRIPTASE ZINC-BINDING DOMAIN-CONTAINING PROTEIN-RELATED-RELATED"/>
    <property type="match status" value="1"/>
</dbReference>
<comment type="caution">
    <text evidence="3">The sequence shown here is derived from an EMBL/GenBank/DDBJ whole genome shotgun (WGS) entry which is preliminary data.</text>
</comment>
<dbReference type="Pfam" id="PF14111">
    <property type="entry name" value="DUF4283"/>
    <property type="match status" value="1"/>
</dbReference>
<feature type="domain" description="Reverse transcriptase" evidence="2">
    <location>
        <begin position="944"/>
        <end position="1223"/>
    </location>
</feature>
<proteinExistence type="predicted"/>
<organism evidence="3 4">
    <name type="scientific">Centaurea solstitialis</name>
    <name type="common">yellow star-thistle</name>
    <dbReference type="NCBI Taxonomy" id="347529"/>
    <lineage>
        <taxon>Eukaryota</taxon>
        <taxon>Viridiplantae</taxon>
        <taxon>Streptophyta</taxon>
        <taxon>Embryophyta</taxon>
        <taxon>Tracheophyta</taxon>
        <taxon>Spermatophyta</taxon>
        <taxon>Magnoliopsida</taxon>
        <taxon>eudicotyledons</taxon>
        <taxon>Gunneridae</taxon>
        <taxon>Pentapetalae</taxon>
        <taxon>asterids</taxon>
        <taxon>campanulids</taxon>
        <taxon>Asterales</taxon>
        <taxon>Asteraceae</taxon>
        <taxon>Carduoideae</taxon>
        <taxon>Cardueae</taxon>
        <taxon>Centaureinae</taxon>
        <taxon>Centaurea</taxon>
    </lineage>
</organism>
<dbReference type="CDD" id="cd01650">
    <property type="entry name" value="RT_nLTR_like"/>
    <property type="match status" value="1"/>
</dbReference>
<protein>
    <recommendedName>
        <fullName evidence="2">Reverse transcriptase domain-containing protein</fullName>
    </recommendedName>
</protein>
<dbReference type="SUPFAM" id="SSF56672">
    <property type="entry name" value="DNA/RNA polymerases"/>
    <property type="match status" value="1"/>
</dbReference>
<evidence type="ECO:0000259" key="2">
    <source>
        <dbReference type="PROSITE" id="PS50878"/>
    </source>
</evidence>
<dbReference type="Proteomes" id="UP001172457">
    <property type="component" value="Unassembled WGS sequence"/>
</dbReference>
<feature type="region of interest" description="Disordered" evidence="1">
    <location>
        <begin position="444"/>
        <end position="482"/>
    </location>
</feature>
<evidence type="ECO:0000313" key="3">
    <source>
        <dbReference type="EMBL" id="KAJ9535678.1"/>
    </source>
</evidence>
<dbReference type="Pfam" id="PF13966">
    <property type="entry name" value="zf-RVT"/>
    <property type="match status" value="1"/>
</dbReference>
<dbReference type="PANTHER" id="PTHR33116:SF78">
    <property type="entry name" value="OS12G0587133 PROTEIN"/>
    <property type="match status" value="1"/>
</dbReference>
<dbReference type="Pfam" id="PF00078">
    <property type="entry name" value="RVT_1"/>
    <property type="match status" value="1"/>
</dbReference>
<dbReference type="InterPro" id="IPR025558">
    <property type="entry name" value="DUF4283"/>
</dbReference>
<dbReference type="Gene3D" id="3.60.10.10">
    <property type="entry name" value="Endonuclease/exonuclease/phosphatase"/>
    <property type="match status" value="1"/>
</dbReference>
<name>A0AA38S4I5_9ASTR</name>
<evidence type="ECO:0000313" key="4">
    <source>
        <dbReference type="Proteomes" id="UP001172457"/>
    </source>
</evidence>
<dbReference type="InterPro" id="IPR043502">
    <property type="entry name" value="DNA/RNA_pol_sf"/>
</dbReference>
<accession>A0AA38S4I5</accession>
<feature type="compositionally biased region" description="Basic and acidic residues" evidence="1">
    <location>
        <begin position="444"/>
        <end position="453"/>
    </location>
</feature>
<dbReference type="EMBL" id="JARYMX010000163">
    <property type="protein sequence ID" value="KAJ9535678.1"/>
    <property type="molecule type" value="Genomic_DNA"/>
</dbReference>
<dbReference type="SUPFAM" id="SSF56219">
    <property type="entry name" value="DNase I-like"/>
    <property type="match status" value="1"/>
</dbReference>